<evidence type="ECO:0000256" key="7">
    <source>
        <dbReference type="HAMAP-Rule" id="MF_00599"/>
    </source>
</evidence>
<gene>
    <name evidence="7" type="primary">ftsB</name>
    <name evidence="8" type="ORF">KB13_887</name>
</gene>
<keyword evidence="7" id="KW-0997">Cell inner membrane</keyword>
<keyword evidence="2 7" id="KW-0132">Cell division</keyword>
<keyword evidence="4 7" id="KW-1133">Transmembrane helix</keyword>
<dbReference type="GO" id="GO:0043093">
    <property type="term" value="P:FtsZ-dependent cytokinesis"/>
    <property type="evidence" value="ECO:0007669"/>
    <property type="project" value="UniProtKB-UniRule"/>
</dbReference>
<name>B6BUG7_9PROT</name>
<evidence type="ECO:0000256" key="4">
    <source>
        <dbReference type="ARBA" id="ARBA00022989"/>
    </source>
</evidence>
<dbReference type="Proteomes" id="UP000004188">
    <property type="component" value="Unassembled WGS sequence"/>
</dbReference>
<protein>
    <recommendedName>
        <fullName evidence="7">Cell division protein FtsB</fullName>
    </recommendedName>
</protein>
<comment type="function">
    <text evidence="7">Essential cell division protein. May link together the upstream cell division proteins, which are predominantly cytoplasmic, with the downstream cell division proteins, which are predominantly periplasmic.</text>
</comment>
<reference evidence="9" key="1">
    <citation type="journal article" date="2012" name="Stand. Genomic Sci.">
        <title>Genome sequence of strain HIMB624, a cultured representative from the OM43 clade of marine Betaproteobacteria.</title>
        <authorList>
            <person name="Huggett M.J."/>
            <person name="Hayakawa D.H."/>
            <person name="Rappe M.S."/>
        </authorList>
    </citation>
    <scope>NUCLEOTIDE SEQUENCE [LARGE SCALE GENOMIC DNA]</scope>
    <source>
        <strain evidence="9">KB13</strain>
    </source>
</reference>
<accession>B6BUG7</accession>
<keyword evidence="1 7" id="KW-1003">Cell membrane</keyword>
<keyword evidence="6 7" id="KW-0131">Cell cycle</keyword>
<evidence type="ECO:0000256" key="3">
    <source>
        <dbReference type="ARBA" id="ARBA00022692"/>
    </source>
</evidence>
<evidence type="ECO:0000313" key="9">
    <source>
        <dbReference type="Proteomes" id="UP000004188"/>
    </source>
</evidence>
<evidence type="ECO:0000256" key="5">
    <source>
        <dbReference type="ARBA" id="ARBA00023136"/>
    </source>
</evidence>
<dbReference type="GO" id="GO:0005886">
    <property type="term" value="C:plasma membrane"/>
    <property type="evidence" value="ECO:0007669"/>
    <property type="project" value="UniProtKB-SubCell"/>
</dbReference>
<keyword evidence="9" id="KW-1185">Reference proteome</keyword>
<evidence type="ECO:0000313" key="8">
    <source>
        <dbReference type="EMBL" id="EDZ64755.1"/>
    </source>
</evidence>
<dbReference type="GO" id="GO:0030428">
    <property type="term" value="C:cell septum"/>
    <property type="evidence" value="ECO:0007669"/>
    <property type="project" value="TreeGrafter"/>
</dbReference>
<dbReference type="PANTHER" id="PTHR37485:SF1">
    <property type="entry name" value="CELL DIVISION PROTEIN FTSB"/>
    <property type="match status" value="1"/>
</dbReference>
<proteinExistence type="inferred from homology"/>
<dbReference type="eggNOG" id="COG2919">
    <property type="taxonomic scope" value="Bacteria"/>
</dbReference>
<evidence type="ECO:0000256" key="1">
    <source>
        <dbReference type="ARBA" id="ARBA00022475"/>
    </source>
</evidence>
<dbReference type="GO" id="GO:0032153">
    <property type="term" value="C:cell division site"/>
    <property type="evidence" value="ECO:0007669"/>
    <property type="project" value="UniProtKB-UniRule"/>
</dbReference>
<dbReference type="Pfam" id="PF04977">
    <property type="entry name" value="DivIC"/>
    <property type="match status" value="1"/>
</dbReference>
<feature type="topological domain" description="Periplasmic" evidence="7">
    <location>
        <begin position="4"/>
        <end position="74"/>
    </location>
</feature>
<keyword evidence="5 7" id="KW-0472">Membrane</keyword>
<dbReference type="EMBL" id="DS995299">
    <property type="protein sequence ID" value="EDZ64755.1"/>
    <property type="molecule type" value="Genomic_DNA"/>
</dbReference>
<comment type="subunit">
    <text evidence="7">Part of a complex composed of FtsB, FtsL and FtsQ.</text>
</comment>
<evidence type="ECO:0000256" key="2">
    <source>
        <dbReference type="ARBA" id="ARBA00022618"/>
    </source>
</evidence>
<dbReference type="HOGENOM" id="CLU_134863_5_2_4"/>
<dbReference type="InterPro" id="IPR023081">
    <property type="entry name" value="Cell_div_FtsB"/>
</dbReference>
<organism evidence="8 9">
    <name type="scientific">beta proteobacterium KB13</name>
    <dbReference type="NCBI Taxonomy" id="314607"/>
    <lineage>
        <taxon>Bacteria</taxon>
        <taxon>Pseudomonadati</taxon>
        <taxon>Pseudomonadota</taxon>
        <taxon>Betaproteobacteria</taxon>
        <taxon>Nitrosomonadales</taxon>
        <taxon>OM43 clade</taxon>
    </lineage>
</organism>
<dbReference type="AlphaFoldDB" id="B6BUG7"/>
<dbReference type="PANTHER" id="PTHR37485">
    <property type="entry name" value="CELL DIVISION PROTEIN FTSB"/>
    <property type="match status" value="1"/>
</dbReference>
<comment type="subcellular location">
    <subcellularLocation>
        <location evidence="7">Cell inner membrane</location>
        <topology evidence="7">Single-pass type II membrane protein</topology>
    </subcellularLocation>
    <text evidence="7">Localizes to the division septum.</text>
</comment>
<dbReference type="InterPro" id="IPR007060">
    <property type="entry name" value="FtsL/DivIC"/>
</dbReference>
<dbReference type="STRING" id="314607.KB13_887"/>
<feature type="topological domain" description="Cytoplasmic" evidence="7">
    <location>
        <begin position="1"/>
        <end position="2"/>
    </location>
</feature>
<keyword evidence="3 7" id="KW-0812">Transmembrane</keyword>
<sequence>MWLGKGGWLNVISLHKQIDQQLKVNEQIKSKNDILLAVVQDLKNGTDVIEGKARFDLGLIKKNETFFLIIDKKN</sequence>
<evidence type="ECO:0000256" key="6">
    <source>
        <dbReference type="ARBA" id="ARBA00023306"/>
    </source>
</evidence>
<dbReference type="HAMAP" id="MF_00599">
    <property type="entry name" value="FtsB"/>
    <property type="match status" value="1"/>
</dbReference>
<comment type="similarity">
    <text evidence="7">Belongs to the FtsB family.</text>
</comment>